<dbReference type="AlphaFoldDB" id="A0A8K0UJ66"/>
<evidence type="ECO:0000256" key="3">
    <source>
        <dbReference type="ARBA" id="ARBA00022833"/>
    </source>
</evidence>
<keyword evidence="2 4" id="KW-0863">Zinc-finger</keyword>
<dbReference type="OrthoDB" id="432970at2759"/>
<keyword evidence="7" id="KW-1185">Reference proteome</keyword>
<dbReference type="Proteomes" id="UP000813824">
    <property type="component" value="Unassembled WGS sequence"/>
</dbReference>
<dbReference type="EMBL" id="JAEVFJ010000031">
    <property type="protein sequence ID" value="KAH8092662.1"/>
    <property type="molecule type" value="Genomic_DNA"/>
</dbReference>
<name>A0A8K0UJ66_9AGAR</name>
<accession>A0A8K0UJ66</accession>
<evidence type="ECO:0000313" key="7">
    <source>
        <dbReference type="Proteomes" id="UP000813824"/>
    </source>
</evidence>
<proteinExistence type="predicted"/>
<gene>
    <name evidence="6" type="ORF">BXZ70DRAFT_452480</name>
</gene>
<comment type="caution">
    <text evidence="6">The sequence shown here is derived from an EMBL/GenBank/DDBJ whole genome shotgun (WGS) entry which is preliminary data.</text>
</comment>
<sequence>MPGVHFCAYCSELGATKFCSGCRETYYCSSQCQLADWKVHKKGCEIQKMLNVINNQHKEKSKTTKERPPRGKCTGCDVKFSEDYPCDSDCAKCGFQACESCVVHERRGTCYCTDNNFGTEYCWMEPRWYHRNGRTGEDYKGDRHPQGRYEEEMYEPEPRACHNCGKVTRVFKKEYCSPAAFGSY</sequence>
<evidence type="ECO:0000256" key="2">
    <source>
        <dbReference type="ARBA" id="ARBA00022771"/>
    </source>
</evidence>
<evidence type="ECO:0000259" key="5">
    <source>
        <dbReference type="PROSITE" id="PS50865"/>
    </source>
</evidence>
<dbReference type="Gene3D" id="6.10.140.2220">
    <property type="match status" value="1"/>
</dbReference>
<feature type="domain" description="MYND-type" evidence="5">
    <location>
        <begin position="7"/>
        <end position="44"/>
    </location>
</feature>
<evidence type="ECO:0000256" key="1">
    <source>
        <dbReference type="ARBA" id="ARBA00022723"/>
    </source>
</evidence>
<keyword evidence="3" id="KW-0862">Zinc</keyword>
<reference evidence="6" key="1">
    <citation type="journal article" date="2021" name="New Phytol.">
        <title>Evolutionary innovations through gain and loss of genes in the ectomycorrhizal Boletales.</title>
        <authorList>
            <person name="Wu G."/>
            <person name="Miyauchi S."/>
            <person name="Morin E."/>
            <person name="Kuo A."/>
            <person name="Drula E."/>
            <person name="Varga T."/>
            <person name="Kohler A."/>
            <person name="Feng B."/>
            <person name="Cao Y."/>
            <person name="Lipzen A."/>
            <person name="Daum C."/>
            <person name="Hundley H."/>
            <person name="Pangilinan J."/>
            <person name="Johnson J."/>
            <person name="Barry K."/>
            <person name="LaButti K."/>
            <person name="Ng V."/>
            <person name="Ahrendt S."/>
            <person name="Min B."/>
            <person name="Choi I.G."/>
            <person name="Park H."/>
            <person name="Plett J.M."/>
            <person name="Magnuson J."/>
            <person name="Spatafora J.W."/>
            <person name="Nagy L.G."/>
            <person name="Henrissat B."/>
            <person name="Grigoriev I.V."/>
            <person name="Yang Z.L."/>
            <person name="Xu J."/>
            <person name="Martin F.M."/>
        </authorList>
    </citation>
    <scope>NUCLEOTIDE SEQUENCE</scope>
    <source>
        <strain evidence="6">KKN 215</strain>
    </source>
</reference>
<dbReference type="Pfam" id="PF01753">
    <property type="entry name" value="zf-MYND"/>
    <property type="match status" value="1"/>
</dbReference>
<evidence type="ECO:0000256" key="4">
    <source>
        <dbReference type="PROSITE-ProRule" id="PRU00134"/>
    </source>
</evidence>
<dbReference type="GO" id="GO:0008270">
    <property type="term" value="F:zinc ion binding"/>
    <property type="evidence" value="ECO:0007669"/>
    <property type="project" value="UniProtKB-KW"/>
</dbReference>
<evidence type="ECO:0000313" key="6">
    <source>
        <dbReference type="EMBL" id="KAH8092662.1"/>
    </source>
</evidence>
<dbReference type="PROSITE" id="PS50865">
    <property type="entry name" value="ZF_MYND_2"/>
    <property type="match status" value="1"/>
</dbReference>
<keyword evidence="1" id="KW-0479">Metal-binding</keyword>
<dbReference type="SUPFAM" id="SSF144232">
    <property type="entry name" value="HIT/MYND zinc finger-like"/>
    <property type="match status" value="1"/>
</dbReference>
<protein>
    <recommendedName>
        <fullName evidence="5">MYND-type domain-containing protein</fullName>
    </recommendedName>
</protein>
<organism evidence="6 7">
    <name type="scientific">Cristinia sonorae</name>
    <dbReference type="NCBI Taxonomy" id="1940300"/>
    <lineage>
        <taxon>Eukaryota</taxon>
        <taxon>Fungi</taxon>
        <taxon>Dikarya</taxon>
        <taxon>Basidiomycota</taxon>
        <taxon>Agaricomycotina</taxon>
        <taxon>Agaricomycetes</taxon>
        <taxon>Agaricomycetidae</taxon>
        <taxon>Agaricales</taxon>
        <taxon>Pleurotineae</taxon>
        <taxon>Stephanosporaceae</taxon>
        <taxon>Cristinia</taxon>
    </lineage>
</organism>
<dbReference type="InterPro" id="IPR002893">
    <property type="entry name" value="Znf_MYND"/>
</dbReference>